<organism evidence="1">
    <name type="scientific">Acidithiobacillus sulfuriphilus</name>
    <dbReference type="NCBI Taxonomy" id="1867749"/>
    <lineage>
        <taxon>Bacteria</taxon>
        <taxon>Pseudomonadati</taxon>
        <taxon>Pseudomonadota</taxon>
        <taxon>Acidithiobacillia</taxon>
        <taxon>Acidithiobacillales</taxon>
        <taxon>Acidithiobacillaceae</taxon>
        <taxon>Acidithiobacillus</taxon>
    </lineage>
</organism>
<sequence length="270" mass="30790">MPSEQADGGEQIVPAVLPINLDRGLLNRSFYDLEQAFEGQTGLDELVSNLAEKTECFGQILLGSDRPLTEADLGTLIERMFTVRRKIWPVIQEIGPAALGEAMRTLLNGHGSLVQRMVRFEESLPAQGKAQRCLRDMGAEILHFVHPERYPLMTRWVWDQQTTSGAIREFIKGGDYLTDFPFGESPEMFEGLRQWMREGLAELGVYRDLAYMIDIILAYQYSQYVRAMAEGFLRSDFGGQTDFMEQMRKILGAEVQRRMGGSRFRKEPVH</sequence>
<dbReference type="OrthoDB" id="5791859at2"/>
<evidence type="ECO:0000313" key="1">
    <source>
        <dbReference type="EMBL" id="RNF68353.1"/>
    </source>
</evidence>
<accession>A0A3M8RJ47</accession>
<gene>
    <name evidence="1" type="ORF">EC580_03120</name>
</gene>
<dbReference type="EMBL" id="RIZI01000122">
    <property type="protein sequence ID" value="RNF68353.1"/>
    <property type="molecule type" value="Genomic_DNA"/>
</dbReference>
<reference evidence="1" key="1">
    <citation type="submission" date="2018-10" db="EMBL/GenBank/DDBJ databases">
        <title>Acidithiobacillus sulfuriphilus sp. nov.: an extremely acidophilic sulfur-oxidizing chemolithotroph isolated from a neutral pH environment.</title>
        <authorList>
            <person name="Falagan C."/>
            <person name="Moya-Beltran A."/>
            <person name="Quatrini R."/>
            <person name="Johnson D.B."/>
        </authorList>
    </citation>
    <scope>NUCLEOTIDE SEQUENCE [LARGE SCALE GENOMIC DNA]</scope>
    <source>
        <strain evidence="1">CJ-2</strain>
    </source>
</reference>
<dbReference type="AlphaFoldDB" id="A0A3M8RJ47"/>
<comment type="caution">
    <text evidence="1">The sequence shown here is derived from an EMBL/GenBank/DDBJ whole genome shotgun (WGS) entry which is preliminary data.</text>
</comment>
<name>A0A3M8RJ47_9PROT</name>
<dbReference type="RefSeq" id="WP_123102126.1">
    <property type="nucleotide sequence ID" value="NZ_CP127527.1"/>
</dbReference>
<proteinExistence type="predicted"/>
<protein>
    <submittedName>
        <fullName evidence="1">Uncharacterized protein</fullName>
    </submittedName>
</protein>